<evidence type="ECO:0000313" key="3">
    <source>
        <dbReference type="Proteomes" id="UP001500027"/>
    </source>
</evidence>
<keyword evidence="1" id="KW-1133">Transmembrane helix</keyword>
<feature type="transmembrane region" description="Helical" evidence="1">
    <location>
        <begin position="59"/>
        <end position="83"/>
    </location>
</feature>
<reference evidence="3" key="1">
    <citation type="journal article" date="2019" name="Int. J. Syst. Evol. Microbiol.">
        <title>The Global Catalogue of Microorganisms (GCM) 10K type strain sequencing project: providing services to taxonomists for standard genome sequencing and annotation.</title>
        <authorList>
            <consortium name="The Broad Institute Genomics Platform"/>
            <consortium name="The Broad Institute Genome Sequencing Center for Infectious Disease"/>
            <person name="Wu L."/>
            <person name="Ma J."/>
        </authorList>
    </citation>
    <scope>NUCLEOTIDE SEQUENCE [LARGE SCALE GENOMIC DNA]</scope>
    <source>
        <strain evidence="3">JCM 17452</strain>
    </source>
</reference>
<protein>
    <submittedName>
        <fullName evidence="2">Uncharacterized protein</fullName>
    </submittedName>
</protein>
<dbReference type="EMBL" id="BAABAV010000001">
    <property type="protein sequence ID" value="GAA4268183.1"/>
    <property type="molecule type" value="Genomic_DNA"/>
</dbReference>
<accession>A0ABP8E7J6</accession>
<name>A0ABP8E7J6_9FLAO</name>
<keyword evidence="3" id="KW-1185">Reference proteome</keyword>
<sequence>MELVLSSENVEPLPRQKEDLIVKPSNFLNSSYKNVVESNYSKMNSNSLFGIRQSVKSHFFVSSSVAATAIKLSVFLTIALLILN</sequence>
<organism evidence="2 3">
    <name type="scientific">Hyunsoonleella aestuarii</name>
    <dbReference type="NCBI Taxonomy" id="912802"/>
    <lineage>
        <taxon>Bacteria</taxon>
        <taxon>Pseudomonadati</taxon>
        <taxon>Bacteroidota</taxon>
        <taxon>Flavobacteriia</taxon>
        <taxon>Flavobacteriales</taxon>
        <taxon>Flavobacteriaceae</taxon>
    </lineage>
</organism>
<proteinExistence type="predicted"/>
<keyword evidence="1" id="KW-0812">Transmembrane</keyword>
<dbReference type="RefSeq" id="WP_139001839.1">
    <property type="nucleotide sequence ID" value="NZ_BAABAV010000001.1"/>
</dbReference>
<evidence type="ECO:0000313" key="2">
    <source>
        <dbReference type="EMBL" id="GAA4268183.1"/>
    </source>
</evidence>
<evidence type="ECO:0000256" key="1">
    <source>
        <dbReference type="SAM" id="Phobius"/>
    </source>
</evidence>
<keyword evidence="1" id="KW-0472">Membrane</keyword>
<gene>
    <name evidence="2" type="ORF">GCM10022257_02840</name>
</gene>
<comment type="caution">
    <text evidence="2">The sequence shown here is derived from an EMBL/GenBank/DDBJ whole genome shotgun (WGS) entry which is preliminary data.</text>
</comment>
<dbReference type="Proteomes" id="UP001500027">
    <property type="component" value="Unassembled WGS sequence"/>
</dbReference>